<dbReference type="InterPro" id="IPR008042">
    <property type="entry name" value="Retrotrans_Pao"/>
</dbReference>
<reference evidence="2" key="1">
    <citation type="submission" date="2020-07" db="EMBL/GenBank/DDBJ databases">
        <title>Multicomponent nature underlies the extraordinary mechanical properties of spider dragline silk.</title>
        <authorList>
            <person name="Kono N."/>
            <person name="Nakamura H."/>
            <person name="Mori M."/>
            <person name="Yoshida Y."/>
            <person name="Ohtoshi R."/>
            <person name="Malay A.D."/>
            <person name="Moran D.A.P."/>
            <person name="Tomita M."/>
            <person name="Numata K."/>
            <person name="Arakawa K."/>
        </authorList>
    </citation>
    <scope>NUCLEOTIDE SEQUENCE</scope>
</reference>
<keyword evidence="3" id="KW-1185">Reference proteome</keyword>
<proteinExistence type="predicted"/>
<protein>
    <submittedName>
        <fullName evidence="2">Integrase catalytic domain-containing protein</fullName>
    </submittedName>
</protein>
<name>A0A8X6GFN4_TRICU</name>
<keyword evidence="1" id="KW-0812">Transmembrane</keyword>
<evidence type="ECO:0000256" key="1">
    <source>
        <dbReference type="SAM" id="Phobius"/>
    </source>
</evidence>
<dbReference type="Pfam" id="PF05380">
    <property type="entry name" value="Peptidase_A17"/>
    <property type="match status" value="1"/>
</dbReference>
<organism evidence="2 3">
    <name type="scientific">Trichonephila clavata</name>
    <name type="common">Joro spider</name>
    <name type="synonym">Nephila clavata</name>
    <dbReference type="NCBI Taxonomy" id="2740835"/>
    <lineage>
        <taxon>Eukaryota</taxon>
        <taxon>Metazoa</taxon>
        <taxon>Ecdysozoa</taxon>
        <taxon>Arthropoda</taxon>
        <taxon>Chelicerata</taxon>
        <taxon>Arachnida</taxon>
        <taxon>Araneae</taxon>
        <taxon>Araneomorphae</taxon>
        <taxon>Entelegynae</taxon>
        <taxon>Araneoidea</taxon>
        <taxon>Nephilidae</taxon>
        <taxon>Trichonephila</taxon>
    </lineage>
</organism>
<keyword evidence="1" id="KW-0472">Membrane</keyword>
<dbReference type="Proteomes" id="UP000887116">
    <property type="component" value="Unassembled WGS sequence"/>
</dbReference>
<dbReference type="OrthoDB" id="6435153at2759"/>
<dbReference type="AlphaFoldDB" id="A0A8X6GFN4"/>
<comment type="caution">
    <text evidence="2">The sequence shown here is derived from an EMBL/GenBank/DDBJ whole genome shotgun (WGS) entry which is preliminary data.</text>
</comment>
<evidence type="ECO:0000313" key="3">
    <source>
        <dbReference type="Proteomes" id="UP000887116"/>
    </source>
</evidence>
<gene>
    <name evidence="2" type="primary">AVEN_24246_1</name>
    <name evidence="2" type="ORF">TNCT_125051</name>
</gene>
<evidence type="ECO:0000313" key="2">
    <source>
        <dbReference type="EMBL" id="GFQ81463.1"/>
    </source>
</evidence>
<dbReference type="PANTHER" id="PTHR47331:SF6">
    <property type="entry name" value="DOUBLECORTIN DOMAIN-CONTAINING PROTEIN"/>
    <property type="match status" value="1"/>
</dbReference>
<dbReference type="EMBL" id="BMAO01002541">
    <property type="protein sequence ID" value="GFQ81463.1"/>
    <property type="molecule type" value="Genomic_DNA"/>
</dbReference>
<sequence length="233" mass="26507">MPIRVKSENANETQIRLLCSKTRIAPLKTLSIPRLELFAATLLSKLTSNIVKIIDLEFDEAHLFSDSKVVLEWIQIQPHLLNVFVANRVSLIQKLTQTFSLHHVKTKENPADFISSGATKLKLQDELWWTGPSFFKDKPLNLDWVVSQKDDNFFEDLKNPNIVYSCITHAGPSVFLDNCLKITNNFTKLVRILVKPLATSIVFTILLQLLLCASSCLESLLNKSFKSYCKVFL</sequence>
<dbReference type="PANTHER" id="PTHR47331">
    <property type="entry name" value="PHD-TYPE DOMAIN-CONTAINING PROTEIN"/>
    <property type="match status" value="1"/>
</dbReference>
<keyword evidence="1" id="KW-1133">Transmembrane helix</keyword>
<accession>A0A8X6GFN4</accession>
<feature type="transmembrane region" description="Helical" evidence="1">
    <location>
        <begin position="197"/>
        <end position="217"/>
    </location>
</feature>